<reference evidence="3 4" key="1">
    <citation type="journal article" date="2015" name="Genome Biol. Evol.">
        <title>Comparative Genomics of a Bacterivorous Green Alga Reveals Evolutionary Causalities and Consequences of Phago-Mixotrophic Mode of Nutrition.</title>
        <authorList>
            <person name="Burns J.A."/>
            <person name="Paasch A."/>
            <person name="Narechania A."/>
            <person name="Kim E."/>
        </authorList>
    </citation>
    <scope>NUCLEOTIDE SEQUENCE [LARGE SCALE GENOMIC DNA]</scope>
    <source>
        <strain evidence="3 4">PLY_AMNH</strain>
    </source>
</reference>
<sequence>MASSSVGTPNVGARMRLDSIFARNVGARYRSTPQSAHVTLAAADRTRGNAVLQSSWDIDIVKRIAKGTLGNKASSFAGSEPHRQLLWDSLVTALERFFVNKDSASEDIFDLVDVDKEVHPIYNDILLRSLVSLTTPHSPARRWVDASARISPRDGKRALLEIPKRLLPPGHRPLRHHEELSNISFGPSDDPEPLVTQFDECIKAIAASGAGARVDIFRGGDSARIGNLLRPHFGPRYLPGALDDKAAKRQLLAALDGEFYREVITPLRLDTELAKVAIEEIYNHVLEVWWCAHPNGPPTRPKVVPSHTPFAAAYAGGDRSDVQDFLDELARVVGEASALLASLRHEGHEGGRDPPPPRDELPRRHDAGGVRFPPSNGGVTTVTVALTVSFMDVTAGVPYCICPGHYHDAARCPTVCGSCDVDLRDAAMDMYLVVWAFQTAFNAENDEDFAELCQQHDRPLVRADPEPFTYPAEHDVGLRAHYAGLVHGPTDSGMGDVLADARGVLASLRSAAAAAEVGVAATVGTPAALRLGTLSVRQVVCAADVPPPANVDEIDTQPLRPLLPSDPAAYESPFEMTFMDRFHPACPDNPSLNGCSLDFARAHVHDVELSVIDDDTDSDISSCHGDVLPSAPPATSSRVGAAKLPKTLSFASLALPVLMCLACVSAAQGSVVLDRAADISATVHPTGVIANCLSDLPFAFPFSISFSSLVSAGQDFDFYISGFLDLLYASGFGFLFWALASGLWFGLHIFDMDHFFNSGELCSFVDHFESG</sequence>
<name>A0AAE0H115_9CHLO</name>
<keyword evidence="2" id="KW-0812">Transmembrane</keyword>
<evidence type="ECO:0000256" key="1">
    <source>
        <dbReference type="SAM" id="MobiDB-lite"/>
    </source>
</evidence>
<organism evidence="3 4">
    <name type="scientific">Cymbomonas tetramitiformis</name>
    <dbReference type="NCBI Taxonomy" id="36881"/>
    <lineage>
        <taxon>Eukaryota</taxon>
        <taxon>Viridiplantae</taxon>
        <taxon>Chlorophyta</taxon>
        <taxon>Pyramimonadophyceae</taxon>
        <taxon>Pyramimonadales</taxon>
        <taxon>Pyramimonadaceae</taxon>
        <taxon>Cymbomonas</taxon>
    </lineage>
</organism>
<proteinExistence type="predicted"/>
<comment type="caution">
    <text evidence="3">The sequence shown here is derived from an EMBL/GenBank/DDBJ whole genome shotgun (WGS) entry which is preliminary data.</text>
</comment>
<evidence type="ECO:0000256" key="2">
    <source>
        <dbReference type="SAM" id="Phobius"/>
    </source>
</evidence>
<keyword evidence="2" id="KW-0472">Membrane</keyword>
<feature type="region of interest" description="Disordered" evidence="1">
    <location>
        <begin position="343"/>
        <end position="374"/>
    </location>
</feature>
<keyword evidence="2" id="KW-1133">Transmembrane helix</keyword>
<evidence type="ECO:0000313" key="4">
    <source>
        <dbReference type="Proteomes" id="UP001190700"/>
    </source>
</evidence>
<evidence type="ECO:0000313" key="3">
    <source>
        <dbReference type="EMBL" id="KAK3287016.1"/>
    </source>
</evidence>
<dbReference type="AlphaFoldDB" id="A0AAE0H115"/>
<feature type="transmembrane region" description="Helical" evidence="2">
    <location>
        <begin position="726"/>
        <end position="747"/>
    </location>
</feature>
<dbReference type="Proteomes" id="UP001190700">
    <property type="component" value="Unassembled WGS sequence"/>
</dbReference>
<feature type="compositionally biased region" description="Basic and acidic residues" evidence="1">
    <location>
        <begin position="343"/>
        <end position="368"/>
    </location>
</feature>
<protein>
    <submittedName>
        <fullName evidence="3">Uncharacterized protein</fullName>
    </submittedName>
</protein>
<accession>A0AAE0H115</accession>
<dbReference type="EMBL" id="LGRX02001043">
    <property type="protein sequence ID" value="KAK3287016.1"/>
    <property type="molecule type" value="Genomic_DNA"/>
</dbReference>
<keyword evidence="4" id="KW-1185">Reference proteome</keyword>
<gene>
    <name evidence="3" type="ORF">CYMTET_5454</name>
</gene>